<accession>A0A0E0CD98</accession>
<dbReference type="Proteomes" id="UP000008021">
    <property type="component" value="Chromosome 1"/>
</dbReference>
<dbReference type="Gramene" id="OMERI01G41550.1">
    <property type="protein sequence ID" value="OMERI01G41550.1"/>
    <property type="gene ID" value="OMERI01G41550"/>
</dbReference>
<proteinExistence type="predicted"/>
<dbReference type="EnsemblPlants" id="OMERI01G41550.1">
    <property type="protein sequence ID" value="OMERI01G41550.1"/>
    <property type="gene ID" value="OMERI01G41550"/>
</dbReference>
<dbReference type="AlphaFoldDB" id="A0A0E0CD98"/>
<evidence type="ECO:0000313" key="3">
    <source>
        <dbReference type="Proteomes" id="UP000008021"/>
    </source>
</evidence>
<feature type="region of interest" description="Disordered" evidence="1">
    <location>
        <begin position="17"/>
        <end position="65"/>
    </location>
</feature>
<keyword evidence="3" id="KW-1185">Reference proteome</keyword>
<organism evidence="2">
    <name type="scientific">Oryza meridionalis</name>
    <dbReference type="NCBI Taxonomy" id="40149"/>
    <lineage>
        <taxon>Eukaryota</taxon>
        <taxon>Viridiplantae</taxon>
        <taxon>Streptophyta</taxon>
        <taxon>Embryophyta</taxon>
        <taxon>Tracheophyta</taxon>
        <taxon>Spermatophyta</taxon>
        <taxon>Magnoliopsida</taxon>
        <taxon>Liliopsida</taxon>
        <taxon>Poales</taxon>
        <taxon>Poaceae</taxon>
        <taxon>BOP clade</taxon>
        <taxon>Oryzoideae</taxon>
        <taxon>Oryzeae</taxon>
        <taxon>Oryzinae</taxon>
        <taxon>Oryza</taxon>
    </lineage>
</organism>
<dbReference type="HOGENOM" id="CLU_2188138_0_0_1"/>
<sequence>MDSGSWNRDLCGRVGAKTAATGEAQQHARRGGVAASSEWRTGGVAESRTVVGRPAREQTEPATVADTPRGAEAMRGTTSRVRDDAAYTHGRRVFRAAATPSSVGRAVVW</sequence>
<protein>
    <submittedName>
        <fullName evidence="2">Uncharacterized protein</fullName>
    </submittedName>
</protein>
<reference evidence="2" key="1">
    <citation type="submission" date="2015-04" db="UniProtKB">
        <authorList>
            <consortium name="EnsemblPlants"/>
        </authorList>
    </citation>
    <scope>IDENTIFICATION</scope>
</reference>
<reference evidence="2" key="2">
    <citation type="submission" date="2018-05" db="EMBL/GenBank/DDBJ databases">
        <title>OmerRS3 (Oryza meridionalis Reference Sequence Version 3).</title>
        <authorList>
            <person name="Zhang J."/>
            <person name="Kudrna D."/>
            <person name="Lee S."/>
            <person name="Talag J."/>
            <person name="Welchert J."/>
            <person name="Wing R.A."/>
        </authorList>
    </citation>
    <scope>NUCLEOTIDE SEQUENCE [LARGE SCALE GENOMIC DNA]</scope>
    <source>
        <strain evidence="2">cv. OR44</strain>
    </source>
</reference>
<name>A0A0E0CD98_9ORYZ</name>
<evidence type="ECO:0000313" key="2">
    <source>
        <dbReference type="EnsemblPlants" id="OMERI01G41550.1"/>
    </source>
</evidence>
<evidence type="ECO:0000256" key="1">
    <source>
        <dbReference type="SAM" id="MobiDB-lite"/>
    </source>
</evidence>